<gene>
    <name evidence="8" type="ORF">PENSUB_2129</name>
</gene>
<dbReference type="AlphaFoldDB" id="A0A1Q5UIV5"/>
<dbReference type="GO" id="GO:0000981">
    <property type="term" value="F:DNA-binding transcription factor activity, RNA polymerase II-specific"/>
    <property type="evidence" value="ECO:0007669"/>
    <property type="project" value="InterPro"/>
</dbReference>
<sequence length="603" mass="68366">MEVRNAGAPLKAKSWPDSQSPSQSPSQSQSQSPDSQSPSQPPSHSRPPTSEPAPPRKRVRRWHHRGFTGCSTCRRRHVRCDEASPTCKNCTRLGLECDGTQGRMTFKVYGPSQVQDEPKKQKKGSSSPDSPGESCFTSTFAVKCSGDKKVDCEALVVSPLTVPQWSGQTQFRFQQPIFHANLPSLTIQCTDEHYFSHFVNQVSSLLIIYDTHININPYRSYFPDFARSSPSMIGAMQALGALHLANTSVGAERNQHFQQAMGKYGQVVKIFRDRYALPNGQLGMRDFATCLLLCLFEMMDSQHQNWDVHLKGAREIYNLLFYPHTSNAAREAERIAEINHPLRSFLVSLLSYLDVAGACARPGGTIVTGSYWKTLGGGWEYNLGIPSLSTSPLPDDPRLLELRQAWSTMMEVQAAISTFARDKEWMSPDHQDMVYKKIFHQLVVWRESTPISLQLLGDMDLDDETLRRFPYPDMLEYVGCVEAYEKATFIHLHQIAGAGRPGWITDRAYLDMLITRVLTLIRKLSKDVGQLAVLWPLFIAGQETRKEDEQLYVQQTMHELKRFGFRNVDKALELLEGVWFKRRAFPEGWTETLEEIQTNILLP</sequence>
<dbReference type="Pfam" id="PF00172">
    <property type="entry name" value="Zn_clus"/>
    <property type="match status" value="1"/>
</dbReference>
<comment type="caution">
    <text evidence="8">The sequence shown here is derived from an EMBL/GenBank/DDBJ whole genome shotgun (WGS) entry which is preliminary data.</text>
</comment>
<feature type="compositionally biased region" description="Low complexity" evidence="6">
    <location>
        <begin position="16"/>
        <end position="38"/>
    </location>
</feature>
<dbReference type="EMBL" id="MNBE01000228">
    <property type="protein sequence ID" value="OKP12393.1"/>
    <property type="molecule type" value="Genomic_DNA"/>
</dbReference>
<dbReference type="PANTHER" id="PTHR37534:SF41">
    <property type="entry name" value="SFGA"/>
    <property type="match status" value="1"/>
</dbReference>
<keyword evidence="4" id="KW-0804">Transcription</keyword>
<dbReference type="PANTHER" id="PTHR37534">
    <property type="entry name" value="TRANSCRIPTIONAL ACTIVATOR PROTEIN UGA3"/>
    <property type="match status" value="1"/>
</dbReference>
<feature type="compositionally biased region" description="Pro residues" evidence="6">
    <location>
        <begin position="39"/>
        <end position="53"/>
    </location>
</feature>
<evidence type="ECO:0000256" key="2">
    <source>
        <dbReference type="ARBA" id="ARBA00023015"/>
    </source>
</evidence>
<evidence type="ECO:0000256" key="1">
    <source>
        <dbReference type="ARBA" id="ARBA00004123"/>
    </source>
</evidence>
<dbReference type="InterPro" id="IPR001138">
    <property type="entry name" value="Zn2Cys6_DnaBD"/>
</dbReference>
<evidence type="ECO:0000313" key="8">
    <source>
        <dbReference type="EMBL" id="OKP12393.1"/>
    </source>
</evidence>
<evidence type="ECO:0000256" key="4">
    <source>
        <dbReference type="ARBA" id="ARBA00023163"/>
    </source>
</evidence>
<evidence type="ECO:0000313" key="9">
    <source>
        <dbReference type="Proteomes" id="UP000186955"/>
    </source>
</evidence>
<dbReference type="PROSITE" id="PS50048">
    <property type="entry name" value="ZN2_CY6_FUNGAL_2"/>
    <property type="match status" value="1"/>
</dbReference>
<dbReference type="GO" id="GO:0005634">
    <property type="term" value="C:nucleus"/>
    <property type="evidence" value="ECO:0007669"/>
    <property type="project" value="UniProtKB-SubCell"/>
</dbReference>
<dbReference type="InterPro" id="IPR021858">
    <property type="entry name" value="Fun_TF"/>
</dbReference>
<dbReference type="PROSITE" id="PS00463">
    <property type="entry name" value="ZN2_CY6_FUNGAL_1"/>
    <property type="match status" value="1"/>
</dbReference>
<organism evidence="8 9">
    <name type="scientific">Penicillium subrubescens</name>
    <dbReference type="NCBI Taxonomy" id="1316194"/>
    <lineage>
        <taxon>Eukaryota</taxon>
        <taxon>Fungi</taxon>
        <taxon>Dikarya</taxon>
        <taxon>Ascomycota</taxon>
        <taxon>Pezizomycotina</taxon>
        <taxon>Eurotiomycetes</taxon>
        <taxon>Eurotiomycetidae</taxon>
        <taxon>Eurotiales</taxon>
        <taxon>Aspergillaceae</taxon>
        <taxon>Penicillium</taxon>
    </lineage>
</organism>
<evidence type="ECO:0000259" key="7">
    <source>
        <dbReference type="PROSITE" id="PS50048"/>
    </source>
</evidence>
<dbReference type="Pfam" id="PF11951">
    <property type="entry name" value="Fungal_trans_2"/>
    <property type="match status" value="1"/>
</dbReference>
<proteinExistence type="predicted"/>
<feature type="region of interest" description="Disordered" evidence="6">
    <location>
        <begin position="1"/>
        <end position="60"/>
    </location>
</feature>
<reference evidence="8 9" key="1">
    <citation type="submission" date="2016-10" db="EMBL/GenBank/DDBJ databases">
        <title>Genome sequence of the ascomycete fungus Penicillium subrubescens.</title>
        <authorList>
            <person name="De Vries R.P."/>
            <person name="Peng M."/>
            <person name="Dilokpimol A."/>
            <person name="Hilden K."/>
            <person name="Makela M.R."/>
            <person name="Grigoriev I."/>
            <person name="Riley R."/>
            <person name="Granchi Z."/>
        </authorList>
    </citation>
    <scope>NUCLEOTIDE SEQUENCE [LARGE SCALE GENOMIC DNA]</scope>
    <source>
        <strain evidence="8 9">CBS 132785</strain>
    </source>
</reference>
<dbReference type="SUPFAM" id="SSF57701">
    <property type="entry name" value="Zn2/Cys6 DNA-binding domain"/>
    <property type="match status" value="1"/>
</dbReference>
<feature type="domain" description="Zn(2)-C6 fungal-type" evidence="7">
    <location>
        <begin position="69"/>
        <end position="97"/>
    </location>
</feature>
<dbReference type="Gene3D" id="4.10.240.10">
    <property type="entry name" value="Zn(2)-C6 fungal-type DNA-binding domain"/>
    <property type="match status" value="1"/>
</dbReference>
<evidence type="ECO:0000256" key="5">
    <source>
        <dbReference type="ARBA" id="ARBA00023242"/>
    </source>
</evidence>
<dbReference type="STRING" id="1316194.A0A1Q5UIV5"/>
<dbReference type="GO" id="GO:0008270">
    <property type="term" value="F:zinc ion binding"/>
    <property type="evidence" value="ECO:0007669"/>
    <property type="project" value="InterPro"/>
</dbReference>
<comment type="subcellular location">
    <subcellularLocation>
        <location evidence="1">Nucleus</location>
    </subcellularLocation>
</comment>
<keyword evidence="9" id="KW-1185">Reference proteome</keyword>
<accession>A0A1Q5UIV5</accession>
<dbReference type="CDD" id="cd00067">
    <property type="entry name" value="GAL4"/>
    <property type="match status" value="1"/>
</dbReference>
<protein>
    <recommendedName>
        <fullName evidence="7">Zn(2)-C6 fungal-type domain-containing protein</fullName>
    </recommendedName>
</protein>
<feature type="compositionally biased region" description="Polar residues" evidence="6">
    <location>
        <begin position="124"/>
        <end position="134"/>
    </location>
</feature>
<keyword evidence="5" id="KW-0539">Nucleus</keyword>
<dbReference type="Proteomes" id="UP000186955">
    <property type="component" value="Unassembled WGS sequence"/>
</dbReference>
<name>A0A1Q5UIV5_9EURO</name>
<dbReference type="GO" id="GO:0045944">
    <property type="term" value="P:positive regulation of transcription by RNA polymerase II"/>
    <property type="evidence" value="ECO:0007669"/>
    <property type="project" value="TreeGrafter"/>
</dbReference>
<dbReference type="SMART" id="SM00066">
    <property type="entry name" value="GAL4"/>
    <property type="match status" value="1"/>
</dbReference>
<keyword evidence="3" id="KW-0238">DNA-binding</keyword>
<evidence type="ECO:0000256" key="3">
    <source>
        <dbReference type="ARBA" id="ARBA00023125"/>
    </source>
</evidence>
<dbReference type="GO" id="GO:0000976">
    <property type="term" value="F:transcription cis-regulatory region binding"/>
    <property type="evidence" value="ECO:0007669"/>
    <property type="project" value="TreeGrafter"/>
</dbReference>
<dbReference type="InterPro" id="IPR036864">
    <property type="entry name" value="Zn2-C6_fun-type_DNA-bd_sf"/>
</dbReference>
<evidence type="ECO:0000256" key="6">
    <source>
        <dbReference type="SAM" id="MobiDB-lite"/>
    </source>
</evidence>
<feature type="region of interest" description="Disordered" evidence="6">
    <location>
        <begin position="109"/>
        <end position="134"/>
    </location>
</feature>
<keyword evidence="2" id="KW-0805">Transcription regulation</keyword>